<feature type="domain" description="MobA/VirD2-like nuclease" evidence="1">
    <location>
        <begin position="37"/>
        <end position="112"/>
    </location>
</feature>
<dbReference type="EMBL" id="SPNC01000370">
    <property type="protein sequence ID" value="TFH93758.1"/>
    <property type="molecule type" value="Genomic_DNA"/>
</dbReference>
<proteinExistence type="predicted"/>
<name>A0A4Y8WN99_9PORP</name>
<feature type="non-terminal residue" evidence="2">
    <location>
        <position position="112"/>
    </location>
</feature>
<evidence type="ECO:0000259" key="1">
    <source>
        <dbReference type="Pfam" id="PF03432"/>
    </source>
</evidence>
<reference evidence="2 3" key="1">
    <citation type="submission" date="2019-03" db="EMBL/GenBank/DDBJ databases">
        <title>Porphyromonas levii Isolated from the Uterus of Dairy Cows.</title>
        <authorList>
            <person name="Francis A.M."/>
        </authorList>
    </citation>
    <scope>NUCLEOTIDE SEQUENCE [LARGE SCALE GENOMIC DNA]</scope>
    <source>
        <strain evidence="2 3">AF5678</strain>
    </source>
</reference>
<accession>A0A4Y8WN99</accession>
<keyword evidence="3" id="KW-1185">Reference proteome</keyword>
<protein>
    <submittedName>
        <fullName evidence="2">Mobilization protein</fullName>
    </submittedName>
</protein>
<organism evidence="2 3">
    <name type="scientific">Porphyromonas levii</name>
    <dbReference type="NCBI Taxonomy" id="28114"/>
    <lineage>
        <taxon>Bacteria</taxon>
        <taxon>Pseudomonadati</taxon>
        <taxon>Bacteroidota</taxon>
        <taxon>Bacteroidia</taxon>
        <taxon>Bacteroidales</taxon>
        <taxon>Porphyromonadaceae</taxon>
        <taxon>Porphyromonas</taxon>
    </lineage>
</organism>
<dbReference type="RefSeq" id="WP_394366059.1">
    <property type="nucleotide sequence ID" value="NZ_SPNC01000370.1"/>
</dbReference>
<gene>
    <name evidence="2" type="ORF">E4P47_10240</name>
</gene>
<evidence type="ECO:0000313" key="3">
    <source>
        <dbReference type="Proteomes" id="UP000297225"/>
    </source>
</evidence>
<comment type="caution">
    <text evidence="2">The sequence shown here is derived from an EMBL/GenBank/DDBJ whole genome shotgun (WGS) entry which is preliminary data.</text>
</comment>
<evidence type="ECO:0000313" key="2">
    <source>
        <dbReference type="EMBL" id="TFH93758.1"/>
    </source>
</evidence>
<dbReference type="Pfam" id="PF03432">
    <property type="entry name" value="Relaxase"/>
    <property type="match status" value="1"/>
</dbReference>
<dbReference type="Proteomes" id="UP000297225">
    <property type="component" value="Unassembled WGS sequence"/>
</dbReference>
<sequence length="112" mass="12592">MEVSFLSSSSSFGGVAYNLSKVANNSGEILEVANFQGLDYLINPTIEDYIDYLKAWSDRSTRIKNSQFHVAISCKGHERTKVELLAAAKEWLKEMGYEGNPALFIFHHDTDN</sequence>
<dbReference type="AlphaFoldDB" id="A0A4Y8WN99"/>
<dbReference type="InterPro" id="IPR005094">
    <property type="entry name" value="Endonuclease_MobA/VirD2"/>
</dbReference>